<dbReference type="InterPro" id="IPR035992">
    <property type="entry name" value="Ricin_B-like_lectins"/>
</dbReference>
<comment type="caution">
    <text evidence="1">The sequence shown here is derived from an EMBL/GenBank/DDBJ whole genome shotgun (WGS) entry which is preliminary data.</text>
</comment>
<evidence type="ECO:0000313" key="1">
    <source>
        <dbReference type="EMBL" id="KLN58861.1"/>
    </source>
</evidence>
<organism evidence="1 2">
    <name type="scientific">Kiloniella spongiae</name>
    <dbReference type="NCBI Taxonomy" id="1489064"/>
    <lineage>
        <taxon>Bacteria</taxon>
        <taxon>Pseudomonadati</taxon>
        <taxon>Pseudomonadota</taxon>
        <taxon>Alphaproteobacteria</taxon>
        <taxon>Rhodospirillales</taxon>
        <taxon>Kiloniellaceae</taxon>
        <taxon>Kiloniella</taxon>
    </lineage>
</organism>
<dbReference type="STRING" id="1489064.WH96_20775"/>
<gene>
    <name evidence="1" type="ORF">WH96_20775</name>
</gene>
<keyword evidence="2" id="KW-1185">Reference proteome</keyword>
<proteinExistence type="predicted"/>
<reference evidence="1 2" key="1">
    <citation type="submission" date="2015-03" db="EMBL/GenBank/DDBJ databases">
        <title>Genome Sequence of Kiloniella spongiae MEBiC09566, isolated from a marine sponge.</title>
        <authorList>
            <person name="Shao Z."/>
            <person name="Wang L."/>
            <person name="Li X."/>
        </authorList>
    </citation>
    <scope>NUCLEOTIDE SEQUENCE [LARGE SCALE GENOMIC DNA]</scope>
    <source>
        <strain evidence="1 2">MEBiC09566</strain>
    </source>
</reference>
<dbReference type="SUPFAM" id="SSF50370">
    <property type="entry name" value="Ricin B-like lectins"/>
    <property type="match status" value="1"/>
</dbReference>
<sequence>EVKKEFTGPGLPKEETFFYNVDTFKGDGKIAVSSCANKREYYWKILAHGENWMQMANRATSKCLHFKENSSLPGQAIAE</sequence>
<accession>A0A0H2M9L9</accession>
<dbReference type="EMBL" id="LAQL01000039">
    <property type="protein sequence ID" value="KLN58861.1"/>
    <property type="molecule type" value="Genomic_DNA"/>
</dbReference>
<feature type="non-terminal residue" evidence="1">
    <location>
        <position position="79"/>
    </location>
</feature>
<protein>
    <submittedName>
        <fullName evidence="1">Uncharacterized protein</fullName>
    </submittedName>
</protein>
<feature type="non-terminal residue" evidence="1">
    <location>
        <position position="1"/>
    </location>
</feature>
<dbReference type="AlphaFoldDB" id="A0A0H2M9L9"/>
<dbReference type="Proteomes" id="UP000035444">
    <property type="component" value="Unassembled WGS sequence"/>
</dbReference>
<evidence type="ECO:0000313" key="2">
    <source>
        <dbReference type="Proteomes" id="UP000035444"/>
    </source>
</evidence>
<name>A0A0H2M9L9_9PROT</name>